<organism evidence="2 3">
    <name type="scientific">Leishmania donovani</name>
    <dbReference type="NCBI Taxonomy" id="5661"/>
    <lineage>
        <taxon>Eukaryota</taxon>
        <taxon>Discoba</taxon>
        <taxon>Euglenozoa</taxon>
        <taxon>Kinetoplastea</taxon>
        <taxon>Metakinetoplastina</taxon>
        <taxon>Trypanosomatida</taxon>
        <taxon>Trypanosomatidae</taxon>
        <taxon>Leishmaniinae</taxon>
        <taxon>Leishmania</taxon>
    </lineage>
</organism>
<protein>
    <submittedName>
        <fullName evidence="2">Uncharacterized protein</fullName>
    </submittedName>
</protein>
<keyword evidence="1" id="KW-1133">Transmembrane helix</keyword>
<dbReference type="EMBL" id="RHLC01000036">
    <property type="protein sequence ID" value="TPP46668.1"/>
    <property type="molecule type" value="Genomic_DNA"/>
</dbReference>
<evidence type="ECO:0000313" key="3">
    <source>
        <dbReference type="Proteomes" id="UP000318447"/>
    </source>
</evidence>
<name>A0A504XG61_LEIDO</name>
<evidence type="ECO:0000313" key="2">
    <source>
        <dbReference type="EMBL" id="TPP46668.1"/>
    </source>
</evidence>
<sequence length="130" mass="14065">MSLSLCNAQGKHSSVPRQRELLAYRLSYASAATVLVVTFMRKWTPVCSGHAPRLHVEHQRVEKLAPTQPRHRRRRLLSRESHLHISAKLSSGVSTANVVVPRGIAGARATFIDSGDSATSSTGTSATALP</sequence>
<accession>A0A504XG61</accession>
<dbReference type="AlphaFoldDB" id="A0A504XG61"/>
<feature type="transmembrane region" description="Helical" evidence="1">
    <location>
        <begin position="21"/>
        <end position="40"/>
    </location>
</feature>
<keyword evidence="1" id="KW-0472">Membrane</keyword>
<gene>
    <name evidence="2" type="ORF">CGC21_23875</name>
</gene>
<keyword evidence="1" id="KW-0812">Transmembrane</keyword>
<comment type="caution">
    <text evidence="2">The sequence shown here is derived from an EMBL/GenBank/DDBJ whole genome shotgun (WGS) entry which is preliminary data.</text>
</comment>
<evidence type="ECO:0000256" key="1">
    <source>
        <dbReference type="SAM" id="Phobius"/>
    </source>
</evidence>
<proteinExistence type="predicted"/>
<dbReference type="Proteomes" id="UP000318447">
    <property type="component" value="Unassembled WGS sequence"/>
</dbReference>
<reference evidence="3" key="1">
    <citation type="submission" date="2019-02" db="EMBL/GenBank/DDBJ databases">
        <title>FDA dAtabase for Regulatory Grade micrObial Sequences (FDA-ARGOS): Supporting development and validation of Infectious Disease Dx tests.</title>
        <authorList>
            <person name="Duncan R."/>
            <person name="Fisher C."/>
            <person name="Tallon L."/>
            <person name="Sadzewicz L."/>
            <person name="Sengamalay N."/>
            <person name="Ott S."/>
            <person name="Godinez A."/>
            <person name="Nagaraj S."/>
            <person name="Vavikolanu K."/>
            <person name="Nadendla S."/>
            <person name="Aluvathingal J."/>
            <person name="Sichtig H."/>
        </authorList>
    </citation>
    <scope>NUCLEOTIDE SEQUENCE [LARGE SCALE GENOMIC DNA]</scope>
    <source>
        <strain evidence="3">FDAARGOS_361</strain>
    </source>
</reference>